<sequence>MTSPLTAGDATLIDLSIGLEDGSPSEPTPPSIEAFDHEAGAERLAANLRTLGHDVDASDFPEGMGLAWEDVEAIPHAGTHMDAPWHYGPEVDGEPAKTIDEVPLEWCRGNAVVLDFRSKNPGEEISVADLEDALADLNHDLSPGEIVLIQTGADELWGTPEYLTRFPGMSGEGTKFLVEQGVKVIGTDAYGFDKPFTAMGERYAESGDDAELWPAHFAGRDVEYCQIEKMANLDRLPRQTDIPLVAFPISIEDGSGGWVRPVALLESEAHDTTHTDTGEDDSSADTGDDETASETGGEQP</sequence>
<dbReference type="AlphaFoldDB" id="A0A1H6FQC1"/>
<feature type="compositionally biased region" description="Acidic residues" evidence="1">
    <location>
        <begin position="278"/>
        <end position="292"/>
    </location>
</feature>
<name>A0A1H6FQC1_9EURY</name>
<dbReference type="InterPro" id="IPR037175">
    <property type="entry name" value="KFase_sf"/>
</dbReference>
<dbReference type="InterPro" id="IPR007325">
    <property type="entry name" value="KFase/CYL"/>
</dbReference>
<proteinExistence type="predicted"/>
<gene>
    <name evidence="2" type="ORF">SAMN04487967_1159</name>
</gene>
<dbReference type="PANTHER" id="PTHR43564:SF2">
    <property type="entry name" value="BLR6059 PROTEIN"/>
    <property type="match status" value="1"/>
</dbReference>
<dbReference type="EMBL" id="FNWL01000001">
    <property type="protein sequence ID" value="SEH13119.1"/>
    <property type="molecule type" value="Genomic_DNA"/>
</dbReference>
<dbReference type="Proteomes" id="UP000199112">
    <property type="component" value="Unassembled WGS sequence"/>
</dbReference>
<feature type="region of interest" description="Disordered" evidence="1">
    <location>
        <begin position="264"/>
        <end position="300"/>
    </location>
</feature>
<dbReference type="Gene3D" id="3.50.30.50">
    <property type="entry name" value="Putative cyclase"/>
    <property type="match status" value="1"/>
</dbReference>
<dbReference type="PANTHER" id="PTHR43564">
    <property type="entry name" value="KYNURENINE FORMAMIDASE-LIKE PROTEIN"/>
    <property type="match status" value="1"/>
</dbReference>
<dbReference type="GO" id="GO:0004061">
    <property type="term" value="F:arylformamidase activity"/>
    <property type="evidence" value="ECO:0007669"/>
    <property type="project" value="InterPro"/>
</dbReference>
<dbReference type="Pfam" id="PF04199">
    <property type="entry name" value="Cyclase"/>
    <property type="match status" value="1"/>
</dbReference>
<reference evidence="3" key="1">
    <citation type="submission" date="2016-10" db="EMBL/GenBank/DDBJ databases">
        <authorList>
            <person name="Varghese N."/>
            <person name="Submissions S."/>
        </authorList>
    </citation>
    <scope>NUCLEOTIDE SEQUENCE [LARGE SCALE GENOMIC DNA]</scope>
    <source>
        <strain evidence="3">CGMCC 1.8981</strain>
    </source>
</reference>
<keyword evidence="3" id="KW-1185">Reference proteome</keyword>
<protein>
    <submittedName>
        <fullName evidence="2">Kynurenine formamidase</fullName>
    </submittedName>
</protein>
<evidence type="ECO:0000313" key="3">
    <source>
        <dbReference type="Proteomes" id="UP000199112"/>
    </source>
</evidence>
<dbReference type="SUPFAM" id="SSF102198">
    <property type="entry name" value="Putative cyclase"/>
    <property type="match status" value="1"/>
</dbReference>
<evidence type="ECO:0000313" key="2">
    <source>
        <dbReference type="EMBL" id="SEH13119.1"/>
    </source>
</evidence>
<dbReference type="RefSeq" id="WP_090505950.1">
    <property type="nucleotide sequence ID" value="NZ_FNWL01000001.1"/>
</dbReference>
<evidence type="ECO:0000256" key="1">
    <source>
        <dbReference type="SAM" id="MobiDB-lite"/>
    </source>
</evidence>
<accession>A0A1H6FQC1</accession>
<dbReference type="GO" id="GO:0019441">
    <property type="term" value="P:L-tryptophan catabolic process to kynurenine"/>
    <property type="evidence" value="ECO:0007669"/>
    <property type="project" value="InterPro"/>
</dbReference>
<dbReference type="OrthoDB" id="9014at2157"/>
<organism evidence="2 3">
    <name type="scientific">Natronorubrum sediminis</name>
    <dbReference type="NCBI Taxonomy" id="640943"/>
    <lineage>
        <taxon>Archaea</taxon>
        <taxon>Methanobacteriati</taxon>
        <taxon>Methanobacteriota</taxon>
        <taxon>Stenosarchaea group</taxon>
        <taxon>Halobacteria</taxon>
        <taxon>Halobacteriales</taxon>
        <taxon>Natrialbaceae</taxon>
        <taxon>Natronorubrum</taxon>
    </lineage>
</organism>
<feature type="compositionally biased region" description="Basic and acidic residues" evidence="1">
    <location>
        <begin position="267"/>
        <end position="277"/>
    </location>
</feature>